<dbReference type="STRING" id="554055.A0A2P6VDS8"/>
<accession>A0A2P6VDS8</accession>
<feature type="domain" description="TLC" evidence="6">
    <location>
        <begin position="36"/>
        <end position="172"/>
    </location>
</feature>
<feature type="transmembrane region" description="Helical" evidence="5">
    <location>
        <begin position="118"/>
        <end position="140"/>
    </location>
</feature>
<proteinExistence type="predicted"/>
<dbReference type="GO" id="GO:0016020">
    <property type="term" value="C:membrane"/>
    <property type="evidence" value="ECO:0007669"/>
    <property type="project" value="UniProtKB-SubCell"/>
</dbReference>
<protein>
    <recommendedName>
        <fullName evidence="6">TLC domain-containing protein</fullName>
    </recommendedName>
</protein>
<reference evidence="7 8" key="1">
    <citation type="journal article" date="2018" name="Plant J.">
        <title>Genome sequences of Chlorella sorokiniana UTEX 1602 and Micractinium conductrix SAG 241.80: implications to maltose excretion by a green alga.</title>
        <authorList>
            <person name="Arriola M.B."/>
            <person name="Velmurugan N."/>
            <person name="Zhang Y."/>
            <person name="Plunkett M.H."/>
            <person name="Hondzo H."/>
            <person name="Barney B.M."/>
        </authorList>
    </citation>
    <scope>NUCLEOTIDE SEQUENCE [LARGE SCALE GENOMIC DNA]</scope>
    <source>
        <strain evidence="7 8">SAG 241.80</strain>
    </source>
</reference>
<keyword evidence="8" id="KW-1185">Reference proteome</keyword>
<evidence type="ECO:0000256" key="3">
    <source>
        <dbReference type="ARBA" id="ARBA00022989"/>
    </source>
</evidence>
<sequence length="232" mass="25045">MKLACIVHDQVNLVLLPLLGALTVAGLTGHAAPELVTHVFLAYVLADLVWVAAQPEAVPSLPGFILLHHTVTAALLVIPLRFGGRFHTYTCLDGLVELNTFFLIARRQWRGLRQPLSIAYWVTFVPLRLVLYPALVPVFLAEMRAESASWLETLVCVGSQVILTAFNVLMLVLSVLNWRKRHAKPQDGKQQAEGEAAKGPTAAKLLHAGVGVAAAGVGGVQRATVTLRARTA</sequence>
<feature type="transmembrane region" description="Helical" evidence="5">
    <location>
        <begin position="160"/>
        <end position="178"/>
    </location>
</feature>
<dbReference type="Proteomes" id="UP000239649">
    <property type="component" value="Unassembled WGS sequence"/>
</dbReference>
<evidence type="ECO:0000256" key="5">
    <source>
        <dbReference type="SAM" id="Phobius"/>
    </source>
</evidence>
<evidence type="ECO:0000259" key="6">
    <source>
        <dbReference type="Pfam" id="PF03798"/>
    </source>
</evidence>
<organism evidence="7 8">
    <name type="scientific">Micractinium conductrix</name>
    <dbReference type="NCBI Taxonomy" id="554055"/>
    <lineage>
        <taxon>Eukaryota</taxon>
        <taxon>Viridiplantae</taxon>
        <taxon>Chlorophyta</taxon>
        <taxon>core chlorophytes</taxon>
        <taxon>Trebouxiophyceae</taxon>
        <taxon>Chlorellales</taxon>
        <taxon>Chlorellaceae</taxon>
        <taxon>Chlorella clade</taxon>
        <taxon>Micractinium</taxon>
    </lineage>
</organism>
<evidence type="ECO:0000256" key="1">
    <source>
        <dbReference type="ARBA" id="ARBA00004141"/>
    </source>
</evidence>
<comment type="caution">
    <text evidence="7">The sequence shown here is derived from an EMBL/GenBank/DDBJ whole genome shotgun (WGS) entry which is preliminary data.</text>
</comment>
<dbReference type="EMBL" id="LHPF02000011">
    <property type="protein sequence ID" value="PSC72232.1"/>
    <property type="molecule type" value="Genomic_DNA"/>
</dbReference>
<name>A0A2P6VDS8_9CHLO</name>
<dbReference type="AlphaFoldDB" id="A0A2P6VDS8"/>
<keyword evidence="2 5" id="KW-0812">Transmembrane</keyword>
<evidence type="ECO:0000313" key="8">
    <source>
        <dbReference type="Proteomes" id="UP000239649"/>
    </source>
</evidence>
<evidence type="ECO:0000256" key="4">
    <source>
        <dbReference type="ARBA" id="ARBA00023136"/>
    </source>
</evidence>
<evidence type="ECO:0000313" key="7">
    <source>
        <dbReference type="EMBL" id="PSC72232.1"/>
    </source>
</evidence>
<dbReference type="Pfam" id="PF03798">
    <property type="entry name" value="TRAM_LAG1_CLN8"/>
    <property type="match status" value="1"/>
</dbReference>
<keyword evidence="4 5" id="KW-0472">Membrane</keyword>
<evidence type="ECO:0000256" key="2">
    <source>
        <dbReference type="ARBA" id="ARBA00022692"/>
    </source>
</evidence>
<feature type="transmembrane region" description="Helical" evidence="5">
    <location>
        <begin position="12"/>
        <end position="29"/>
    </location>
</feature>
<comment type="subcellular location">
    <subcellularLocation>
        <location evidence="1">Membrane</location>
        <topology evidence="1">Multi-pass membrane protein</topology>
    </subcellularLocation>
</comment>
<keyword evidence="3 5" id="KW-1133">Transmembrane helix</keyword>
<dbReference type="OrthoDB" id="509445at2759"/>
<gene>
    <name evidence="7" type="ORF">C2E20_4394</name>
</gene>
<feature type="transmembrane region" description="Helical" evidence="5">
    <location>
        <begin position="60"/>
        <end position="80"/>
    </location>
</feature>
<dbReference type="InterPro" id="IPR006634">
    <property type="entry name" value="TLC-dom"/>
</dbReference>